<name>A0A9D4ELE4_DREPO</name>
<comment type="caution">
    <text evidence="1">The sequence shown here is derived from an EMBL/GenBank/DDBJ whole genome shotgun (WGS) entry which is preliminary data.</text>
</comment>
<reference evidence="1" key="2">
    <citation type="submission" date="2020-11" db="EMBL/GenBank/DDBJ databases">
        <authorList>
            <person name="McCartney M.A."/>
            <person name="Auch B."/>
            <person name="Kono T."/>
            <person name="Mallez S."/>
            <person name="Becker A."/>
            <person name="Gohl D.M."/>
            <person name="Silverstein K.A.T."/>
            <person name="Koren S."/>
            <person name="Bechman K.B."/>
            <person name="Herman A."/>
            <person name="Abrahante J.E."/>
            <person name="Garbe J."/>
        </authorList>
    </citation>
    <scope>NUCLEOTIDE SEQUENCE</scope>
    <source>
        <strain evidence="1">Duluth1</strain>
        <tissue evidence="1">Whole animal</tissue>
    </source>
</reference>
<dbReference type="Proteomes" id="UP000828390">
    <property type="component" value="Unassembled WGS sequence"/>
</dbReference>
<evidence type="ECO:0000313" key="1">
    <source>
        <dbReference type="EMBL" id="KAH3781756.1"/>
    </source>
</evidence>
<organism evidence="1 2">
    <name type="scientific">Dreissena polymorpha</name>
    <name type="common">Zebra mussel</name>
    <name type="synonym">Mytilus polymorpha</name>
    <dbReference type="NCBI Taxonomy" id="45954"/>
    <lineage>
        <taxon>Eukaryota</taxon>
        <taxon>Metazoa</taxon>
        <taxon>Spiralia</taxon>
        <taxon>Lophotrochozoa</taxon>
        <taxon>Mollusca</taxon>
        <taxon>Bivalvia</taxon>
        <taxon>Autobranchia</taxon>
        <taxon>Heteroconchia</taxon>
        <taxon>Euheterodonta</taxon>
        <taxon>Imparidentia</taxon>
        <taxon>Neoheterodontei</taxon>
        <taxon>Myida</taxon>
        <taxon>Dreissenoidea</taxon>
        <taxon>Dreissenidae</taxon>
        <taxon>Dreissena</taxon>
    </lineage>
</organism>
<gene>
    <name evidence="1" type="ORF">DPMN_159660</name>
</gene>
<protein>
    <submittedName>
        <fullName evidence="1">Uncharacterized protein</fullName>
    </submittedName>
</protein>
<dbReference type="AlphaFoldDB" id="A0A9D4ELE4"/>
<accession>A0A9D4ELE4</accession>
<evidence type="ECO:0000313" key="2">
    <source>
        <dbReference type="Proteomes" id="UP000828390"/>
    </source>
</evidence>
<keyword evidence="2" id="KW-1185">Reference proteome</keyword>
<sequence length="67" mass="7207">MSKAIYPLFLEGGHKNVSTGCVTCTPSSGLDMWRQKMDAVTANNNCNPAIAEHAFVDHQRTATLKAG</sequence>
<proteinExistence type="predicted"/>
<reference evidence="1" key="1">
    <citation type="journal article" date="2019" name="bioRxiv">
        <title>The Genome of the Zebra Mussel, Dreissena polymorpha: A Resource for Invasive Species Research.</title>
        <authorList>
            <person name="McCartney M.A."/>
            <person name="Auch B."/>
            <person name="Kono T."/>
            <person name="Mallez S."/>
            <person name="Zhang Y."/>
            <person name="Obille A."/>
            <person name="Becker A."/>
            <person name="Abrahante J.E."/>
            <person name="Garbe J."/>
            <person name="Badalamenti J.P."/>
            <person name="Herman A."/>
            <person name="Mangelson H."/>
            <person name="Liachko I."/>
            <person name="Sullivan S."/>
            <person name="Sone E.D."/>
            <person name="Koren S."/>
            <person name="Silverstein K.A.T."/>
            <person name="Beckman K.B."/>
            <person name="Gohl D.M."/>
        </authorList>
    </citation>
    <scope>NUCLEOTIDE SEQUENCE</scope>
    <source>
        <strain evidence="1">Duluth1</strain>
        <tissue evidence="1">Whole animal</tissue>
    </source>
</reference>
<dbReference type="EMBL" id="JAIWYP010000008">
    <property type="protein sequence ID" value="KAH3781756.1"/>
    <property type="molecule type" value="Genomic_DNA"/>
</dbReference>